<feature type="compositionally biased region" description="Low complexity" evidence="1">
    <location>
        <begin position="14"/>
        <end position="44"/>
    </location>
</feature>
<dbReference type="OrthoDB" id="3357271at2759"/>
<protein>
    <recommendedName>
        <fullName evidence="2">BBC1/AIM3 cysteine proteinase-fold domain-containing protein</fullName>
    </recommendedName>
</protein>
<sequence>MDRLKGLREKLPSRDSITSSSSRSRSSTASESRFSVSSFDSVKSFIPGRSESREPVVARPISSLPDVSHFGPPPKRNPNLLPPPPPSRPRADTSPASVSRNGTVEPAPRPARPTLPTRVTPPLPARARTVDEQPPPPPPRPGLSQPALIPATNTQVAGTSWAEKRHALETVNRFQKNPTAVSVGDLKSTATTARSFQARHGEQIAAASGPARSFRDRFDGQRNIGEDESRSSGNAVAGVASSLFPRGKPLPPPLPSPSLSRPRDRSSTLPTPPETPPLPTRRSSSISVVKKKPPPPPPPKSRKPPLLPPPRSPKAPSSKESSRTPKYPINRPNTIYGLANCGLPETFIDYVPNPLVFPNKDTWYTVHPLVLPEPYRDMACSKHWQHTLYYNYRGRGDMHRLEINLLWTYNFSLTRIRVDWLADNPLSVKIEQKWFQAPMIPVGPPQPIVADWCQNKFLASVGNGECWTLARDALHELPGLMRTQGHTHGACIYSSFYTDEYMETLGLGLKIIARGDVIQFWKAKWIDGLQAGSPDHTAVITNVLDTGIGNVEVLEQNVSGCKFVMPGQYCLRRGLIDGGVRVFRPVADIYGFYSGKWADKHHGMDPVGGNVWEAVNGDGVLIKKA</sequence>
<evidence type="ECO:0000256" key="1">
    <source>
        <dbReference type="SAM" id="MobiDB-lite"/>
    </source>
</evidence>
<feature type="domain" description="BBC1/AIM3 cysteine proteinase-fold" evidence="2">
    <location>
        <begin position="449"/>
        <end position="587"/>
    </location>
</feature>
<keyword evidence="4" id="KW-1185">Reference proteome</keyword>
<reference evidence="3 4" key="1">
    <citation type="submission" date="2019-04" db="EMBL/GenBank/DDBJ databases">
        <title>Comparative genomics and transcriptomics to analyze fruiting body development in filamentous ascomycetes.</title>
        <authorList>
            <consortium name="DOE Joint Genome Institute"/>
            <person name="Lutkenhaus R."/>
            <person name="Traeger S."/>
            <person name="Breuer J."/>
            <person name="Kuo A."/>
            <person name="Lipzen A."/>
            <person name="Pangilinan J."/>
            <person name="Dilworth D."/>
            <person name="Sandor L."/>
            <person name="Poggeler S."/>
            <person name="Barry K."/>
            <person name="Grigoriev I.V."/>
            <person name="Nowrousian M."/>
        </authorList>
    </citation>
    <scope>NUCLEOTIDE SEQUENCE [LARGE SCALE GENOMIC DNA]</scope>
    <source>
        <strain evidence="3 4">CBS 389.68</strain>
    </source>
</reference>
<name>A0A4S2N536_9PEZI</name>
<dbReference type="InterPro" id="IPR057402">
    <property type="entry name" value="AIM3_BBC1_C"/>
</dbReference>
<accession>A0A4S2N536</accession>
<dbReference type="AlphaFoldDB" id="A0A4S2N536"/>
<dbReference type="EMBL" id="ML220113">
    <property type="protein sequence ID" value="TGZ84321.1"/>
    <property type="molecule type" value="Genomic_DNA"/>
</dbReference>
<evidence type="ECO:0000259" key="2">
    <source>
        <dbReference type="Pfam" id="PF25459"/>
    </source>
</evidence>
<dbReference type="InParanoid" id="A0A4S2N536"/>
<feature type="region of interest" description="Disordered" evidence="1">
    <location>
        <begin position="192"/>
        <end position="329"/>
    </location>
</feature>
<feature type="compositionally biased region" description="Pro residues" evidence="1">
    <location>
        <begin position="270"/>
        <end position="279"/>
    </location>
</feature>
<dbReference type="Proteomes" id="UP000298138">
    <property type="component" value="Unassembled WGS sequence"/>
</dbReference>
<gene>
    <name evidence="3" type="ORF">EX30DRAFT_369609</name>
</gene>
<dbReference type="Pfam" id="PF25459">
    <property type="entry name" value="AIM3_BBC1_C"/>
    <property type="match status" value="1"/>
</dbReference>
<feature type="region of interest" description="Disordered" evidence="1">
    <location>
        <begin position="1"/>
        <end position="164"/>
    </location>
</feature>
<organism evidence="3 4">
    <name type="scientific">Ascodesmis nigricans</name>
    <dbReference type="NCBI Taxonomy" id="341454"/>
    <lineage>
        <taxon>Eukaryota</taxon>
        <taxon>Fungi</taxon>
        <taxon>Dikarya</taxon>
        <taxon>Ascomycota</taxon>
        <taxon>Pezizomycotina</taxon>
        <taxon>Pezizomycetes</taxon>
        <taxon>Pezizales</taxon>
        <taxon>Ascodesmidaceae</taxon>
        <taxon>Ascodesmis</taxon>
    </lineage>
</organism>
<feature type="compositionally biased region" description="Basic and acidic residues" evidence="1">
    <location>
        <begin position="213"/>
        <end position="230"/>
    </location>
</feature>
<evidence type="ECO:0000313" key="3">
    <source>
        <dbReference type="EMBL" id="TGZ84321.1"/>
    </source>
</evidence>
<feature type="compositionally biased region" description="Low complexity" evidence="1">
    <location>
        <begin position="231"/>
        <end position="247"/>
    </location>
</feature>
<feature type="compositionally biased region" description="Basic and acidic residues" evidence="1">
    <location>
        <begin position="1"/>
        <end position="13"/>
    </location>
</feature>
<dbReference type="STRING" id="341454.A0A4S2N536"/>
<feature type="compositionally biased region" description="Pro residues" evidence="1">
    <location>
        <begin position="294"/>
        <end position="313"/>
    </location>
</feature>
<proteinExistence type="predicted"/>
<feature type="compositionally biased region" description="Pro residues" evidence="1">
    <location>
        <begin position="71"/>
        <end position="88"/>
    </location>
</feature>
<feature type="compositionally biased region" description="Pro residues" evidence="1">
    <location>
        <begin position="107"/>
        <end position="124"/>
    </location>
</feature>
<evidence type="ECO:0000313" key="4">
    <source>
        <dbReference type="Proteomes" id="UP000298138"/>
    </source>
</evidence>